<dbReference type="GO" id="GO:0006506">
    <property type="term" value="P:GPI anchor biosynthetic process"/>
    <property type="evidence" value="ECO:0007669"/>
    <property type="project" value="UniProtKB-UniPathway"/>
</dbReference>
<keyword evidence="9 10" id="KW-0472">Membrane</keyword>
<feature type="transmembrane region" description="Helical" evidence="10">
    <location>
        <begin position="311"/>
        <end position="326"/>
    </location>
</feature>
<reference evidence="11 12" key="1">
    <citation type="journal article" date="2015" name="Nature">
        <title>rRNA introns, odd ribosomes, and small enigmatic genomes across a large radiation of phyla.</title>
        <authorList>
            <person name="Brown C.T."/>
            <person name="Hug L.A."/>
            <person name="Thomas B.C."/>
            <person name="Sharon I."/>
            <person name="Castelle C.J."/>
            <person name="Singh A."/>
            <person name="Wilkins M.J."/>
            <person name="Williams K.H."/>
            <person name="Banfield J.F."/>
        </authorList>
    </citation>
    <scope>NUCLEOTIDE SEQUENCE [LARGE SCALE GENOMIC DNA]</scope>
</reference>
<feature type="transmembrane region" description="Helical" evidence="10">
    <location>
        <begin position="125"/>
        <end position="144"/>
    </location>
</feature>
<organism evidence="11 12">
    <name type="scientific">Candidatus Woesebacteria bacterium GW2011_GWC2_31_9</name>
    <dbReference type="NCBI Taxonomy" id="1618586"/>
    <lineage>
        <taxon>Bacteria</taxon>
        <taxon>Candidatus Woeseibacteriota</taxon>
    </lineage>
</organism>
<evidence type="ECO:0000256" key="2">
    <source>
        <dbReference type="ARBA" id="ARBA00004687"/>
    </source>
</evidence>
<evidence type="ECO:0000313" key="11">
    <source>
        <dbReference type="EMBL" id="KKP31101.1"/>
    </source>
</evidence>
<dbReference type="GO" id="GO:0016020">
    <property type="term" value="C:membrane"/>
    <property type="evidence" value="ECO:0007669"/>
    <property type="project" value="GOC"/>
</dbReference>
<evidence type="ECO:0000256" key="10">
    <source>
        <dbReference type="SAM" id="Phobius"/>
    </source>
</evidence>
<dbReference type="AlphaFoldDB" id="A0A0F9YXD5"/>
<dbReference type="GO" id="GO:0000009">
    <property type="term" value="F:alpha-1,6-mannosyltransferase activity"/>
    <property type="evidence" value="ECO:0007669"/>
    <property type="project" value="InterPro"/>
</dbReference>
<evidence type="ECO:0000313" key="12">
    <source>
        <dbReference type="Proteomes" id="UP000034803"/>
    </source>
</evidence>
<name>A0A0F9YXD5_9BACT</name>
<dbReference type="GO" id="GO:0031501">
    <property type="term" value="C:mannosyltransferase complex"/>
    <property type="evidence" value="ECO:0007669"/>
    <property type="project" value="TreeGrafter"/>
</dbReference>
<gene>
    <name evidence="11" type="ORF">UR21_C0016G0019</name>
</gene>
<protein>
    <recommendedName>
        <fullName evidence="13">Glycosyltransferase RgtA/B/C/D-like domain-containing protein</fullName>
    </recommendedName>
</protein>
<evidence type="ECO:0000256" key="6">
    <source>
        <dbReference type="ARBA" id="ARBA00022692"/>
    </source>
</evidence>
<comment type="caution">
    <text evidence="11">The sequence shown here is derived from an EMBL/GenBank/DDBJ whole genome shotgun (WGS) entry which is preliminary data.</text>
</comment>
<sequence>MNRDEKLFILKSFLVWRILLFIPIFLAPFFFKLQNNFLGGGMGKYLSNPYLWSWANFDGEHYLSIAKMGYGGGEQAFFPLYPLLVKILGEGIWGGLTISNLSFLLALFGMYKLAKLDYSEKISKLAIILLLLFPTSFYFAGVYTESLFLTLVVWSFYFFRKEKYLLSGILGMFSSATRIIGIVLVYLYVFIKKRINFILLVPLGLLSYMYYSYITWGDYLKFFNSASGFGEQRSDHLIMLPQVFYRYFVKIIPNLTWSYFPVVFTTILEITIAVLFLALIFISFKKLDIKYWIFLVLAYLIPTLSGSFSSLPRYVLVIFPAFFFLAQEVSKLPKLLKLGIYVILSIILLVAQMLFVNGYFLS</sequence>
<keyword evidence="7" id="KW-0256">Endoplasmic reticulum</keyword>
<keyword evidence="3" id="KW-0337">GPI-anchor biosynthesis</keyword>
<feature type="transmembrane region" description="Helical" evidence="10">
    <location>
        <begin position="195"/>
        <end position="214"/>
    </location>
</feature>
<keyword evidence="6 10" id="KW-0812">Transmembrane</keyword>
<dbReference type="PANTHER" id="PTHR12468:SF2">
    <property type="entry name" value="GPI MANNOSYLTRANSFERASE 2"/>
    <property type="match status" value="1"/>
</dbReference>
<accession>A0A0F9YXD5</accession>
<keyword evidence="4" id="KW-0328">Glycosyltransferase</keyword>
<comment type="subcellular location">
    <subcellularLocation>
        <location evidence="1">Endoplasmic reticulum membrane</location>
        <topology evidence="1">Multi-pass membrane protein</topology>
    </subcellularLocation>
</comment>
<evidence type="ECO:0000256" key="3">
    <source>
        <dbReference type="ARBA" id="ARBA00022502"/>
    </source>
</evidence>
<evidence type="ECO:0000256" key="4">
    <source>
        <dbReference type="ARBA" id="ARBA00022676"/>
    </source>
</evidence>
<keyword evidence="5" id="KW-0808">Transferase</keyword>
<dbReference type="UniPathway" id="UPA00196"/>
<feature type="transmembrane region" description="Helical" evidence="10">
    <location>
        <begin position="12"/>
        <end position="31"/>
    </location>
</feature>
<evidence type="ECO:0000256" key="5">
    <source>
        <dbReference type="ARBA" id="ARBA00022679"/>
    </source>
</evidence>
<evidence type="ECO:0008006" key="13">
    <source>
        <dbReference type="Google" id="ProtNLM"/>
    </source>
</evidence>
<comment type="pathway">
    <text evidence="2">Glycolipid biosynthesis; glycosylphosphatidylinositol-anchor biosynthesis.</text>
</comment>
<proteinExistence type="predicted"/>
<dbReference type="InterPro" id="IPR007315">
    <property type="entry name" value="PIG-V/Gpi18"/>
</dbReference>
<feature type="transmembrane region" description="Helical" evidence="10">
    <location>
        <begin position="259"/>
        <end position="282"/>
    </location>
</feature>
<evidence type="ECO:0000256" key="9">
    <source>
        <dbReference type="ARBA" id="ARBA00023136"/>
    </source>
</evidence>
<evidence type="ECO:0000256" key="1">
    <source>
        <dbReference type="ARBA" id="ARBA00004477"/>
    </source>
</evidence>
<keyword evidence="8 10" id="KW-1133">Transmembrane helix</keyword>
<dbReference type="GO" id="GO:0004376">
    <property type="term" value="F:GPI mannosyltransferase activity"/>
    <property type="evidence" value="ECO:0007669"/>
    <property type="project" value="InterPro"/>
</dbReference>
<evidence type="ECO:0000256" key="8">
    <source>
        <dbReference type="ARBA" id="ARBA00022989"/>
    </source>
</evidence>
<dbReference type="PANTHER" id="PTHR12468">
    <property type="entry name" value="GPI MANNOSYLTRANSFERASE 2"/>
    <property type="match status" value="1"/>
</dbReference>
<feature type="transmembrane region" description="Helical" evidence="10">
    <location>
        <begin position="92"/>
        <end position="113"/>
    </location>
</feature>
<feature type="transmembrane region" description="Helical" evidence="10">
    <location>
        <begin position="338"/>
        <end position="360"/>
    </location>
</feature>
<dbReference type="EMBL" id="LBOI01000016">
    <property type="protein sequence ID" value="KKP31101.1"/>
    <property type="molecule type" value="Genomic_DNA"/>
</dbReference>
<dbReference type="Proteomes" id="UP000034803">
    <property type="component" value="Unassembled WGS sequence"/>
</dbReference>
<evidence type="ECO:0000256" key="7">
    <source>
        <dbReference type="ARBA" id="ARBA00022824"/>
    </source>
</evidence>
<feature type="transmembrane region" description="Helical" evidence="10">
    <location>
        <begin position="164"/>
        <end position="188"/>
    </location>
</feature>